<feature type="region of interest" description="Disordered" evidence="1">
    <location>
        <begin position="1"/>
        <end position="68"/>
    </location>
</feature>
<evidence type="ECO:0000256" key="1">
    <source>
        <dbReference type="SAM" id="MobiDB-lite"/>
    </source>
</evidence>
<dbReference type="EMBL" id="CAJVPI010003735">
    <property type="protein sequence ID" value="CAG8661606.1"/>
    <property type="molecule type" value="Genomic_DNA"/>
</dbReference>
<dbReference type="AlphaFoldDB" id="A0A9N9E2K2"/>
<feature type="non-terminal residue" evidence="2">
    <location>
        <position position="68"/>
    </location>
</feature>
<dbReference type="Proteomes" id="UP000789739">
    <property type="component" value="Unassembled WGS sequence"/>
</dbReference>
<organism evidence="2 3">
    <name type="scientific">Paraglomus brasilianum</name>
    <dbReference type="NCBI Taxonomy" id="144538"/>
    <lineage>
        <taxon>Eukaryota</taxon>
        <taxon>Fungi</taxon>
        <taxon>Fungi incertae sedis</taxon>
        <taxon>Mucoromycota</taxon>
        <taxon>Glomeromycotina</taxon>
        <taxon>Glomeromycetes</taxon>
        <taxon>Paraglomerales</taxon>
        <taxon>Paraglomeraceae</taxon>
        <taxon>Paraglomus</taxon>
    </lineage>
</organism>
<protein>
    <submittedName>
        <fullName evidence="2">10181_t:CDS:1</fullName>
    </submittedName>
</protein>
<comment type="caution">
    <text evidence="2">The sequence shown here is derived from an EMBL/GenBank/DDBJ whole genome shotgun (WGS) entry which is preliminary data.</text>
</comment>
<name>A0A9N9E2K2_9GLOM</name>
<accession>A0A9N9E2K2</accession>
<keyword evidence="3" id="KW-1185">Reference proteome</keyword>
<gene>
    <name evidence="2" type="ORF">PBRASI_LOCUS10813</name>
</gene>
<feature type="compositionally biased region" description="Polar residues" evidence="1">
    <location>
        <begin position="51"/>
        <end position="68"/>
    </location>
</feature>
<sequence>MGHLRKDYPKRVTAAPPPKTTAPIQPNNKKTYAKAVAQPTPVHYPHPFRQTPLSHTTNVHPNPGSSAR</sequence>
<proteinExistence type="predicted"/>
<evidence type="ECO:0000313" key="3">
    <source>
        <dbReference type="Proteomes" id="UP000789739"/>
    </source>
</evidence>
<feature type="compositionally biased region" description="Basic and acidic residues" evidence="1">
    <location>
        <begin position="1"/>
        <end position="10"/>
    </location>
</feature>
<reference evidence="2" key="1">
    <citation type="submission" date="2021-06" db="EMBL/GenBank/DDBJ databases">
        <authorList>
            <person name="Kallberg Y."/>
            <person name="Tangrot J."/>
            <person name="Rosling A."/>
        </authorList>
    </citation>
    <scope>NUCLEOTIDE SEQUENCE</scope>
    <source>
        <strain evidence="2">BR232B</strain>
    </source>
</reference>
<evidence type="ECO:0000313" key="2">
    <source>
        <dbReference type="EMBL" id="CAG8661606.1"/>
    </source>
</evidence>